<evidence type="ECO:0000256" key="1">
    <source>
        <dbReference type="ARBA" id="ARBA00023002"/>
    </source>
</evidence>
<dbReference type="NCBIfam" id="TIGR03620">
    <property type="entry name" value="F420_MSMEG_4141"/>
    <property type="match status" value="1"/>
</dbReference>
<dbReference type="Proteomes" id="UP000552644">
    <property type="component" value="Unassembled WGS sequence"/>
</dbReference>
<reference evidence="4 5" key="1">
    <citation type="submission" date="2020-08" db="EMBL/GenBank/DDBJ databases">
        <title>Genomic Encyclopedia of Type Strains, Phase III (KMG-III): the genomes of soil and plant-associated and newly described type strains.</title>
        <authorList>
            <person name="Whitman W."/>
        </authorList>
    </citation>
    <scope>NUCLEOTIDE SEQUENCE [LARGE SCALE GENOMIC DNA]</scope>
    <source>
        <strain evidence="4 5">CECT 8840</strain>
    </source>
</reference>
<accession>A0A7W7QIM0</accession>
<dbReference type="GO" id="GO:0016705">
    <property type="term" value="F:oxidoreductase activity, acting on paired donors, with incorporation or reduction of molecular oxygen"/>
    <property type="evidence" value="ECO:0007669"/>
    <property type="project" value="InterPro"/>
</dbReference>
<dbReference type="PANTHER" id="PTHR43244:SF1">
    <property type="entry name" value="5,10-METHYLENETETRAHYDROMETHANOPTERIN REDUCTASE"/>
    <property type="match status" value="1"/>
</dbReference>
<name>A0A7W7QIM0_9ACTN</name>
<dbReference type="InterPro" id="IPR050564">
    <property type="entry name" value="F420-G6PD/mer"/>
</dbReference>
<evidence type="ECO:0000259" key="3">
    <source>
        <dbReference type="Pfam" id="PF00296"/>
    </source>
</evidence>
<dbReference type="Gene3D" id="3.20.20.30">
    <property type="entry name" value="Luciferase-like domain"/>
    <property type="match status" value="1"/>
</dbReference>
<evidence type="ECO:0000313" key="4">
    <source>
        <dbReference type="EMBL" id="MBB4914240.1"/>
    </source>
</evidence>
<dbReference type="SUPFAM" id="SSF51679">
    <property type="entry name" value="Bacterial luciferase-like"/>
    <property type="match status" value="1"/>
</dbReference>
<dbReference type="InterPro" id="IPR036661">
    <property type="entry name" value="Luciferase-like_sf"/>
</dbReference>
<keyword evidence="1" id="KW-0560">Oxidoreductase</keyword>
<keyword evidence="5" id="KW-1185">Reference proteome</keyword>
<evidence type="ECO:0000256" key="2">
    <source>
        <dbReference type="SAM" id="MobiDB-lite"/>
    </source>
</evidence>
<dbReference type="RefSeq" id="WP_184712922.1">
    <property type="nucleotide sequence ID" value="NZ_JACHJP010000001.1"/>
</dbReference>
<gene>
    <name evidence="4" type="ORF">FHS44_001312</name>
</gene>
<dbReference type="InterPro" id="IPR019922">
    <property type="entry name" value="Lucif-like_OxRdatse_MSMEG_4141"/>
</dbReference>
<feature type="domain" description="Luciferase-like" evidence="3">
    <location>
        <begin position="26"/>
        <end position="271"/>
    </location>
</feature>
<dbReference type="AlphaFoldDB" id="A0A7W7QIM0"/>
<sequence length="316" mass="34362">MTVEETRRRLGRFGVWISPPILLKTPISVQREQFARVERLGYGSLWSGEPPADSPGAGREVFTQHAVMLAATERIVVGTGVANIRTRDPLATHSGAATLAEAYPGRFVLGLGGHGGDRPLRVLRDYLEAMETAATTVLPEIDYPRVLAALGPQAHRLAVNRTDGVHPFLQPVEHTAIAREHLGSDKLLIPHQAVVLDTDPVSARARMRALTPARFRDVETPYTVNYRRLGYGDDDLAGERSDRLIDAILAWGDETAVATRLNAHLEAGADHVLVHPLTADLVSAVDQLERLAPLLTAHPNATSPGEDLPTESSPRR</sequence>
<proteinExistence type="predicted"/>
<protein>
    <submittedName>
        <fullName evidence="4">Putative F420-dependent oxidoreductase</fullName>
    </submittedName>
</protein>
<evidence type="ECO:0000313" key="5">
    <source>
        <dbReference type="Proteomes" id="UP000552644"/>
    </source>
</evidence>
<dbReference type="EMBL" id="JACHJP010000001">
    <property type="protein sequence ID" value="MBB4914240.1"/>
    <property type="molecule type" value="Genomic_DNA"/>
</dbReference>
<feature type="region of interest" description="Disordered" evidence="2">
    <location>
        <begin position="295"/>
        <end position="316"/>
    </location>
</feature>
<dbReference type="Pfam" id="PF00296">
    <property type="entry name" value="Bac_luciferase"/>
    <property type="match status" value="1"/>
</dbReference>
<dbReference type="InterPro" id="IPR011251">
    <property type="entry name" value="Luciferase-like_dom"/>
</dbReference>
<dbReference type="PANTHER" id="PTHR43244">
    <property type="match status" value="1"/>
</dbReference>
<comment type="caution">
    <text evidence="4">The sequence shown here is derived from an EMBL/GenBank/DDBJ whole genome shotgun (WGS) entry which is preliminary data.</text>
</comment>
<organism evidence="4 5">
    <name type="scientific">Streptosporangium saharense</name>
    <dbReference type="NCBI Taxonomy" id="1706840"/>
    <lineage>
        <taxon>Bacteria</taxon>
        <taxon>Bacillati</taxon>
        <taxon>Actinomycetota</taxon>
        <taxon>Actinomycetes</taxon>
        <taxon>Streptosporangiales</taxon>
        <taxon>Streptosporangiaceae</taxon>
        <taxon>Streptosporangium</taxon>
    </lineage>
</organism>